<dbReference type="EMBL" id="FOZW01000013">
    <property type="protein sequence ID" value="SFT18551.1"/>
    <property type="molecule type" value="Genomic_DNA"/>
</dbReference>
<accession>A0A1I6VYC1</accession>
<proteinExistence type="predicted"/>
<gene>
    <name evidence="1" type="ORF">SAMN04488050_113155</name>
</gene>
<evidence type="ECO:0000313" key="1">
    <source>
        <dbReference type="EMBL" id="SFT18551.1"/>
    </source>
</evidence>
<dbReference type="Proteomes" id="UP000199392">
    <property type="component" value="Unassembled WGS sequence"/>
</dbReference>
<reference evidence="2" key="1">
    <citation type="submission" date="2016-10" db="EMBL/GenBank/DDBJ databases">
        <authorList>
            <person name="Varghese N."/>
            <person name="Submissions S."/>
        </authorList>
    </citation>
    <scope>NUCLEOTIDE SEQUENCE [LARGE SCALE GENOMIC DNA]</scope>
    <source>
        <strain evidence="2">DSM 26894</strain>
    </source>
</reference>
<keyword evidence="2" id="KW-1185">Reference proteome</keyword>
<organism evidence="1 2">
    <name type="scientific">Alloyangia pacifica</name>
    <dbReference type="NCBI Taxonomy" id="311180"/>
    <lineage>
        <taxon>Bacteria</taxon>
        <taxon>Pseudomonadati</taxon>
        <taxon>Pseudomonadota</taxon>
        <taxon>Alphaproteobacteria</taxon>
        <taxon>Rhodobacterales</taxon>
        <taxon>Roseobacteraceae</taxon>
        <taxon>Alloyangia</taxon>
    </lineage>
</organism>
<dbReference type="RefSeq" id="WP_176806805.1">
    <property type="nucleotide sequence ID" value="NZ_FNCL01000013.1"/>
</dbReference>
<dbReference type="AlphaFoldDB" id="A0A1I6VYC1"/>
<protein>
    <submittedName>
        <fullName evidence="1">Uncharacterized protein</fullName>
    </submittedName>
</protein>
<name>A0A1I6VYC1_9RHOB</name>
<sequence length="56" mass="6103">MPRFQSSATTPSYGSGFDNVALRDTFADFRAWWDRKCLLDDAAPQAAPQAPLAKAA</sequence>
<evidence type="ECO:0000313" key="2">
    <source>
        <dbReference type="Proteomes" id="UP000199392"/>
    </source>
</evidence>
<dbReference type="STRING" id="311180.SAMN04488050_113155"/>